<accession>A0ABV4EGS2</accession>
<dbReference type="Proteomes" id="UP001565435">
    <property type="component" value="Unassembled WGS sequence"/>
</dbReference>
<dbReference type="InterPro" id="IPR007344">
    <property type="entry name" value="GrpB/CoaE"/>
</dbReference>
<dbReference type="PANTHER" id="PTHR34822">
    <property type="entry name" value="GRPB DOMAIN PROTEIN (AFU_ORTHOLOGUE AFUA_1G01530)"/>
    <property type="match status" value="1"/>
</dbReference>
<dbReference type="Pfam" id="PF04229">
    <property type="entry name" value="GrpB"/>
    <property type="match status" value="1"/>
</dbReference>
<protein>
    <submittedName>
        <fullName evidence="1">GrpB-like predicted nucleotidyltransferase (UPF0157 family)</fullName>
    </submittedName>
</protein>
<dbReference type="EMBL" id="JBGBYS010000003">
    <property type="protein sequence ID" value="MEY9257718.1"/>
    <property type="molecule type" value="Genomic_DNA"/>
</dbReference>
<sequence>MTTSAPRRPDVTETELIGGPEALTVGLHDYDPRWAQQFEEHRHRILEALAGLDIEVEHIGSTSVPGLAAKPIIDIVVAVPDITAEEDYLDGLLAAGYELRVRESRHRLVRTPARTVHVHVYGRGDVAVDEYLLLRDHLRANDSERTLYEGVKRDLISQSWGDMNDYADAKTDVILAIKSRARAASEARDR</sequence>
<dbReference type="SUPFAM" id="SSF81301">
    <property type="entry name" value="Nucleotidyltransferase"/>
    <property type="match status" value="1"/>
</dbReference>
<gene>
    <name evidence="1" type="ORF">ABH903_000728</name>
</gene>
<evidence type="ECO:0000313" key="2">
    <source>
        <dbReference type="Proteomes" id="UP001565435"/>
    </source>
</evidence>
<reference evidence="1 2" key="1">
    <citation type="submission" date="2024-07" db="EMBL/GenBank/DDBJ databases">
        <title>Mealworm larvae gut microbial communities from Newark, Delaware, USA.</title>
        <authorList>
            <person name="Blenner M."/>
        </authorList>
    </citation>
    <scope>NUCLEOTIDE SEQUENCE [LARGE SCALE GENOMIC DNA]</scope>
    <source>
        <strain evidence="1 2">UD i117</strain>
    </source>
</reference>
<dbReference type="Gene3D" id="3.30.460.10">
    <property type="entry name" value="Beta Polymerase, domain 2"/>
    <property type="match status" value="1"/>
</dbReference>
<dbReference type="RefSeq" id="WP_370035082.1">
    <property type="nucleotide sequence ID" value="NZ_JBGBYS010000003.1"/>
</dbReference>
<comment type="caution">
    <text evidence="1">The sequence shown here is derived from an EMBL/GenBank/DDBJ whole genome shotgun (WGS) entry which is preliminary data.</text>
</comment>
<name>A0ABV4EGS2_BREEP</name>
<proteinExistence type="predicted"/>
<dbReference type="PANTHER" id="PTHR34822:SF1">
    <property type="entry name" value="GRPB FAMILY PROTEIN"/>
    <property type="match status" value="1"/>
</dbReference>
<organism evidence="1 2">
    <name type="scientific">Brevibacterium epidermidis</name>
    <dbReference type="NCBI Taxonomy" id="1698"/>
    <lineage>
        <taxon>Bacteria</taxon>
        <taxon>Bacillati</taxon>
        <taxon>Actinomycetota</taxon>
        <taxon>Actinomycetes</taxon>
        <taxon>Micrococcales</taxon>
        <taxon>Brevibacteriaceae</taxon>
        <taxon>Brevibacterium</taxon>
    </lineage>
</organism>
<dbReference type="InterPro" id="IPR043519">
    <property type="entry name" value="NT_sf"/>
</dbReference>
<keyword evidence="2" id="KW-1185">Reference proteome</keyword>
<evidence type="ECO:0000313" key="1">
    <source>
        <dbReference type="EMBL" id="MEY9257718.1"/>
    </source>
</evidence>